<evidence type="ECO:0008006" key="4">
    <source>
        <dbReference type="Google" id="ProtNLM"/>
    </source>
</evidence>
<keyword evidence="1" id="KW-0472">Membrane</keyword>
<gene>
    <name evidence="2" type="ORF">M6B38_317130</name>
</gene>
<evidence type="ECO:0000256" key="1">
    <source>
        <dbReference type="SAM" id="Phobius"/>
    </source>
</evidence>
<protein>
    <recommendedName>
        <fullName evidence="4">Secreted protein</fullName>
    </recommendedName>
</protein>
<keyword evidence="3" id="KW-1185">Reference proteome</keyword>
<reference evidence="2" key="1">
    <citation type="journal article" date="2023" name="GigaByte">
        <title>Genome assembly of the bearded iris, Iris pallida Lam.</title>
        <authorList>
            <person name="Bruccoleri R.E."/>
            <person name="Oakeley E.J."/>
            <person name="Faust A.M.E."/>
            <person name="Altorfer M."/>
            <person name="Dessus-Babus S."/>
            <person name="Burckhardt D."/>
            <person name="Oertli M."/>
            <person name="Naumann U."/>
            <person name="Petersen F."/>
            <person name="Wong J."/>
        </authorList>
    </citation>
    <scope>NUCLEOTIDE SEQUENCE</scope>
    <source>
        <strain evidence="2">GSM-AAB239-AS_SAM_17_03QT</strain>
    </source>
</reference>
<organism evidence="2 3">
    <name type="scientific">Iris pallida</name>
    <name type="common">Sweet iris</name>
    <dbReference type="NCBI Taxonomy" id="29817"/>
    <lineage>
        <taxon>Eukaryota</taxon>
        <taxon>Viridiplantae</taxon>
        <taxon>Streptophyta</taxon>
        <taxon>Embryophyta</taxon>
        <taxon>Tracheophyta</taxon>
        <taxon>Spermatophyta</taxon>
        <taxon>Magnoliopsida</taxon>
        <taxon>Liliopsida</taxon>
        <taxon>Asparagales</taxon>
        <taxon>Iridaceae</taxon>
        <taxon>Iridoideae</taxon>
        <taxon>Irideae</taxon>
        <taxon>Iris</taxon>
    </lineage>
</organism>
<dbReference type="AlphaFoldDB" id="A0AAX6HE41"/>
<accession>A0AAX6HE41</accession>
<comment type="caution">
    <text evidence="2">The sequence shown here is derived from an EMBL/GenBank/DDBJ whole genome shotgun (WGS) entry which is preliminary data.</text>
</comment>
<dbReference type="EMBL" id="JANAVB010010193">
    <property type="protein sequence ID" value="KAJ6839276.1"/>
    <property type="molecule type" value="Genomic_DNA"/>
</dbReference>
<proteinExistence type="predicted"/>
<keyword evidence="1" id="KW-0812">Transmembrane</keyword>
<dbReference type="Proteomes" id="UP001140949">
    <property type="component" value="Unassembled WGS sequence"/>
</dbReference>
<sequence length="83" mass="9913">MYFHCRTMQKACLFYITKLILFVCIFFYCSISQFGMFDVRKLSSCSLDGKNRMRYTCLNGKRTCLIIRFRQIWSDFLVSVSSM</sequence>
<name>A0AAX6HE41_IRIPA</name>
<keyword evidence="1" id="KW-1133">Transmembrane helix</keyword>
<evidence type="ECO:0000313" key="3">
    <source>
        <dbReference type="Proteomes" id="UP001140949"/>
    </source>
</evidence>
<evidence type="ECO:0000313" key="2">
    <source>
        <dbReference type="EMBL" id="KAJ6839276.1"/>
    </source>
</evidence>
<feature type="transmembrane region" description="Helical" evidence="1">
    <location>
        <begin position="12"/>
        <end position="36"/>
    </location>
</feature>
<reference evidence="2" key="2">
    <citation type="submission" date="2023-04" db="EMBL/GenBank/DDBJ databases">
        <authorList>
            <person name="Bruccoleri R.E."/>
            <person name="Oakeley E.J."/>
            <person name="Faust A.-M."/>
            <person name="Dessus-Babus S."/>
            <person name="Altorfer M."/>
            <person name="Burckhardt D."/>
            <person name="Oertli M."/>
            <person name="Naumann U."/>
            <person name="Petersen F."/>
            <person name="Wong J."/>
        </authorList>
    </citation>
    <scope>NUCLEOTIDE SEQUENCE</scope>
    <source>
        <strain evidence="2">GSM-AAB239-AS_SAM_17_03QT</strain>
        <tissue evidence="2">Leaf</tissue>
    </source>
</reference>